<evidence type="ECO:0000313" key="3">
    <source>
        <dbReference type="Proteomes" id="UP000823749"/>
    </source>
</evidence>
<dbReference type="InterPro" id="IPR005069">
    <property type="entry name" value="Nucl-diP-sugar_transferase"/>
</dbReference>
<evidence type="ECO:0000313" key="2">
    <source>
        <dbReference type="EMBL" id="KAG5538767.1"/>
    </source>
</evidence>
<dbReference type="PANTHER" id="PTHR46038:SF12">
    <property type="entry name" value="OS03G0731800 PROTEIN"/>
    <property type="match status" value="1"/>
</dbReference>
<sequence length="329" mass="36944">MISTMKTIFPSIAVLPLALAAVIYVCIWAQPISKSFLSVQNYPCPQSYSSTPTDELELALQKASMPNKTLIITIVNKAYVEPHRDNFPSMLDLFLESFWLGEDTRPLLDHLLLVAVDQTAYDRGKFRRLRCYRLETDGVDFTGEKDTDILWLRNPFPRLRTNETEDLLISTDLSDSPWAEDLINTGFYYIRSNNKTISLFEKWHSMKDNSTGMKEQDVLVRMRATGVFGRLGLSVRLLDTLYFNGFCSNRTDVGLVVTVHANCCRSISAKMEDLAAILGGWRRFKTAASSVGGGGGSENGGGNGNEGLFQWTTHVACWNSWIEPNKTMP</sequence>
<dbReference type="Pfam" id="PF03407">
    <property type="entry name" value="Nucleotid_trans"/>
    <property type="match status" value="1"/>
</dbReference>
<proteinExistence type="predicted"/>
<dbReference type="PANTHER" id="PTHR46038">
    <property type="entry name" value="EXPRESSED PROTEIN-RELATED"/>
    <property type="match status" value="1"/>
</dbReference>
<feature type="domain" description="Nucleotide-diphospho-sugar transferase" evidence="1">
    <location>
        <begin position="146"/>
        <end position="274"/>
    </location>
</feature>
<reference evidence="2" key="1">
    <citation type="submission" date="2020-08" db="EMBL/GenBank/DDBJ databases">
        <title>Plant Genome Project.</title>
        <authorList>
            <person name="Zhang R.-G."/>
        </authorList>
    </citation>
    <scope>NUCLEOTIDE SEQUENCE</scope>
    <source>
        <strain evidence="2">WSP0</strain>
        <tissue evidence="2">Leaf</tissue>
    </source>
</reference>
<dbReference type="Proteomes" id="UP000823749">
    <property type="component" value="Chromosome 7"/>
</dbReference>
<accession>A0AAV6JC84</accession>
<evidence type="ECO:0000259" key="1">
    <source>
        <dbReference type="Pfam" id="PF03407"/>
    </source>
</evidence>
<name>A0AAV6JC84_9ERIC</name>
<comment type="caution">
    <text evidence="2">The sequence shown here is derived from an EMBL/GenBank/DDBJ whole genome shotgun (WGS) entry which is preliminary data.</text>
</comment>
<organism evidence="2 3">
    <name type="scientific">Rhododendron griersonianum</name>
    <dbReference type="NCBI Taxonomy" id="479676"/>
    <lineage>
        <taxon>Eukaryota</taxon>
        <taxon>Viridiplantae</taxon>
        <taxon>Streptophyta</taxon>
        <taxon>Embryophyta</taxon>
        <taxon>Tracheophyta</taxon>
        <taxon>Spermatophyta</taxon>
        <taxon>Magnoliopsida</taxon>
        <taxon>eudicotyledons</taxon>
        <taxon>Gunneridae</taxon>
        <taxon>Pentapetalae</taxon>
        <taxon>asterids</taxon>
        <taxon>Ericales</taxon>
        <taxon>Ericaceae</taxon>
        <taxon>Ericoideae</taxon>
        <taxon>Rhodoreae</taxon>
        <taxon>Rhododendron</taxon>
    </lineage>
</organism>
<dbReference type="AlphaFoldDB" id="A0AAV6JC84"/>
<protein>
    <recommendedName>
        <fullName evidence="1">Nucleotide-diphospho-sugar transferase domain-containing protein</fullName>
    </recommendedName>
</protein>
<keyword evidence="3" id="KW-1185">Reference proteome</keyword>
<dbReference type="EMBL" id="JACTNZ010000007">
    <property type="protein sequence ID" value="KAG5538767.1"/>
    <property type="molecule type" value="Genomic_DNA"/>
</dbReference>
<dbReference type="InterPro" id="IPR044821">
    <property type="entry name" value="At1g28695/At4g15970-like"/>
</dbReference>
<gene>
    <name evidence="2" type="ORF">RHGRI_019350</name>
</gene>